<protein>
    <submittedName>
        <fullName evidence="1">Uncharacterized protein</fullName>
    </submittedName>
</protein>
<evidence type="ECO:0000313" key="1">
    <source>
        <dbReference type="EMBL" id="KAJ9651799.1"/>
    </source>
</evidence>
<sequence length="134" mass="14777">MSSSNNPISALSKETSAPGERIHAFQDPTTRILYVLPRDTELGQQYAQLTSKDEQAAFMAKNGRNTGTLPEQSSKGEGMTEEAKAHIADMKEKGYVASRDEQGNWVVSKEEAYLNRIAAHEAFMRKAEAEAAEK</sequence>
<organism evidence="1 2">
    <name type="scientific">Neophaeococcomyces mojaviensis</name>
    <dbReference type="NCBI Taxonomy" id="3383035"/>
    <lineage>
        <taxon>Eukaryota</taxon>
        <taxon>Fungi</taxon>
        <taxon>Dikarya</taxon>
        <taxon>Ascomycota</taxon>
        <taxon>Pezizomycotina</taxon>
        <taxon>Eurotiomycetes</taxon>
        <taxon>Chaetothyriomycetidae</taxon>
        <taxon>Chaetothyriales</taxon>
        <taxon>Chaetothyriales incertae sedis</taxon>
        <taxon>Neophaeococcomyces</taxon>
    </lineage>
</organism>
<dbReference type="EMBL" id="JAPDRQ010000235">
    <property type="protein sequence ID" value="KAJ9651799.1"/>
    <property type="molecule type" value="Genomic_DNA"/>
</dbReference>
<dbReference type="Proteomes" id="UP001172386">
    <property type="component" value="Unassembled WGS sequence"/>
</dbReference>
<keyword evidence="2" id="KW-1185">Reference proteome</keyword>
<name>A0ACC2ZW23_9EURO</name>
<comment type="caution">
    <text evidence="1">The sequence shown here is derived from an EMBL/GenBank/DDBJ whole genome shotgun (WGS) entry which is preliminary data.</text>
</comment>
<reference evidence="1" key="1">
    <citation type="submission" date="2022-10" db="EMBL/GenBank/DDBJ databases">
        <title>Culturing micro-colonial fungi from biological soil crusts in the Mojave desert and describing Neophaeococcomyces mojavensis, and introducing the new genera and species Taxawa tesnikishii.</title>
        <authorList>
            <person name="Kurbessoian T."/>
            <person name="Stajich J.E."/>
        </authorList>
    </citation>
    <scope>NUCLEOTIDE SEQUENCE</scope>
    <source>
        <strain evidence="1">JES_112</strain>
    </source>
</reference>
<accession>A0ACC2ZW23</accession>
<proteinExistence type="predicted"/>
<evidence type="ECO:0000313" key="2">
    <source>
        <dbReference type="Proteomes" id="UP001172386"/>
    </source>
</evidence>
<gene>
    <name evidence="1" type="ORF">H2198_008924</name>
</gene>